<reference evidence="2" key="1">
    <citation type="submission" date="2023-10" db="EMBL/GenBank/DDBJ databases">
        <authorList>
            <person name="Chen Y."/>
            <person name="Shah S."/>
            <person name="Dougan E. K."/>
            <person name="Thang M."/>
            <person name="Chan C."/>
        </authorList>
    </citation>
    <scope>NUCLEOTIDE SEQUENCE [LARGE SCALE GENOMIC DNA]</scope>
</reference>
<evidence type="ECO:0000313" key="3">
    <source>
        <dbReference type="Proteomes" id="UP001189429"/>
    </source>
</evidence>
<protein>
    <submittedName>
        <fullName evidence="2">Uncharacterized protein</fullName>
    </submittedName>
</protein>
<dbReference type="Proteomes" id="UP001189429">
    <property type="component" value="Unassembled WGS sequence"/>
</dbReference>
<name>A0ABN9V7Z1_9DINO</name>
<feature type="compositionally biased region" description="Low complexity" evidence="1">
    <location>
        <begin position="136"/>
        <end position="146"/>
    </location>
</feature>
<gene>
    <name evidence="2" type="ORF">PCOR1329_LOCUS55356</name>
</gene>
<evidence type="ECO:0000256" key="1">
    <source>
        <dbReference type="SAM" id="MobiDB-lite"/>
    </source>
</evidence>
<organism evidence="2 3">
    <name type="scientific">Prorocentrum cordatum</name>
    <dbReference type="NCBI Taxonomy" id="2364126"/>
    <lineage>
        <taxon>Eukaryota</taxon>
        <taxon>Sar</taxon>
        <taxon>Alveolata</taxon>
        <taxon>Dinophyceae</taxon>
        <taxon>Prorocentrales</taxon>
        <taxon>Prorocentraceae</taxon>
        <taxon>Prorocentrum</taxon>
    </lineage>
</organism>
<feature type="compositionally biased region" description="Acidic residues" evidence="1">
    <location>
        <begin position="118"/>
        <end position="130"/>
    </location>
</feature>
<feature type="compositionally biased region" description="Basic residues" evidence="1">
    <location>
        <begin position="38"/>
        <end position="50"/>
    </location>
</feature>
<dbReference type="EMBL" id="CAUYUJ010016784">
    <property type="protein sequence ID" value="CAK0868816.1"/>
    <property type="molecule type" value="Genomic_DNA"/>
</dbReference>
<proteinExistence type="predicted"/>
<evidence type="ECO:0000313" key="2">
    <source>
        <dbReference type="EMBL" id="CAK0868816.1"/>
    </source>
</evidence>
<comment type="caution">
    <text evidence="2">The sequence shown here is derived from an EMBL/GenBank/DDBJ whole genome shotgun (WGS) entry which is preliminary data.</text>
</comment>
<accession>A0ABN9V7Z1</accession>
<keyword evidence="3" id="KW-1185">Reference proteome</keyword>
<feature type="region of interest" description="Disordered" evidence="1">
    <location>
        <begin position="1"/>
        <end position="146"/>
    </location>
</feature>
<sequence length="172" mass="18629">MPRPVKNNRVGGLGTPLSHCSSRACGSSSAPGPPPLRSTHRGGKICRSVRHPVSSPRASCGDGANGPQRYPTEIESWAAPTKSRRRIGVPSAGGRLSPPAVVLLPGRPCRPRIRENEEEKEEDEEEEEETIQGAFGRRLPSRSSGRLAAAAGWLMLHRQAGSHEEEEEEEEK</sequence>
<feature type="compositionally biased region" description="Low complexity" evidence="1">
    <location>
        <begin position="17"/>
        <end position="30"/>
    </location>
</feature>